<dbReference type="Gene3D" id="2.40.50.100">
    <property type="match status" value="1"/>
</dbReference>
<dbReference type="InterPro" id="IPR058637">
    <property type="entry name" value="YknX-like_C"/>
</dbReference>
<dbReference type="EMBL" id="LAYY01000006">
    <property type="protein sequence ID" value="KKK38702.1"/>
    <property type="molecule type" value="Genomic_DNA"/>
</dbReference>
<dbReference type="GO" id="GO:1990281">
    <property type="term" value="C:efflux pump complex"/>
    <property type="evidence" value="ECO:0007669"/>
    <property type="project" value="TreeGrafter"/>
</dbReference>
<dbReference type="SUPFAM" id="SSF111369">
    <property type="entry name" value="HlyD-like secretion proteins"/>
    <property type="match status" value="1"/>
</dbReference>
<feature type="domain" description="YknX-like C-terminal permuted SH3-like" evidence="4">
    <location>
        <begin position="214"/>
        <end position="281"/>
    </location>
</feature>
<dbReference type="InterPro" id="IPR006143">
    <property type="entry name" value="RND_pump_MFP"/>
</dbReference>
<feature type="signal peptide" evidence="2">
    <location>
        <begin position="1"/>
        <end position="19"/>
    </location>
</feature>
<protein>
    <recommendedName>
        <fullName evidence="7">RND efflux pump membrane fusion protein barrel-sandwich domain-containing protein</fullName>
    </recommendedName>
</protein>
<dbReference type="Proteomes" id="UP000034166">
    <property type="component" value="Unassembled WGS sequence"/>
</dbReference>
<dbReference type="GO" id="GO:0015562">
    <property type="term" value="F:efflux transmembrane transporter activity"/>
    <property type="evidence" value="ECO:0007669"/>
    <property type="project" value="TreeGrafter"/>
</dbReference>
<evidence type="ECO:0000256" key="2">
    <source>
        <dbReference type="SAM" id="SignalP"/>
    </source>
</evidence>
<feature type="domain" description="Lipoyl-binding" evidence="3">
    <location>
        <begin position="75"/>
        <end position="129"/>
    </location>
</feature>
<dbReference type="OrthoDB" id="2456449at2"/>
<feature type="chain" id="PRO_5038945308" description="RND efflux pump membrane fusion protein barrel-sandwich domain-containing protein" evidence="2">
    <location>
        <begin position="20"/>
        <end position="285"/>
    </location>
</feature>
<keyword evidence="6" id="KW-1185">Reference proteome</keyword>
<comment type="caution">
    <text evidence="5">The sequence shown here is derived from an EMBL/GenBank/DDBJ whole genome shotgun (WGS) entry which is preliminary data.</text>
</comment>
<evidence type="ECO:0008006" key="7">
    <source>
        <dbReference type="Google" id="ProtNLM"/>
    </source>
</evidence>
<evidence type="ECO:0000256" key="1">
    <source>
        <dbReference type="ARBA" id="ARBA00009477"/>
    </source>
</evidence>
<comment type="similarity">
    <text evidence="1">Belongs to the membrane fusion protein (MFP) (TC 8.A.1) family.</text>
</comment>
<dbReference type="PANTHER" id="PTHR30469:SF11">
    <property type="entry name" value="BLL4320 PROTEIN"/>
    <property type="match status" value="1"/>
</dbReference>
<gene>
    <name evidence="5" type="ORF">WQ57_06845</name>
</gene>
<dbReference type="RefSeq" id="WP_046523005.1">
    <property type="nucleotide sequence ID" value="NZ_LAYY01000006.1"/>
</dbReference>
<dbReference type="PATRIC" id="fig|1408103.3.peg.1540"/>
<evidence type="ECO:0000313" key="5">
    <source>
        <dbReference type="EMBL" id="KKK38702.1"/>
    </source>
</evidence>
<proteinExistence type="inferred from homology"/>
<dbReference type="Pfam" id="PF00364">
    <property type="entry name" value="Biotin_lipoyl"/>
    <property type="match status" value="1"/>
</dbReference>
<accession>A0A0M2T0E5</accession>
<dbReference type="PROSITE" id="PS51257">
    <property type="entry name" value="PROKAR_LIPOPROTEIN"/>
    <property type="match status" value="1"/>
</dbReference>
<keyword evidence="2" id="KW-0732">Signal</keyword>
<dbReference type="Gene3D" id="2.40.30.170">
    <property type="match status" value="1"/>
</dbReference>
<organism evidence="5 6">
    <name type="scientific">Mesobacillus campisalis</name>
    <dbReference type="NCBI Taxonomy" id="1408103"/>
    <lineage>
        <taxon>Bacteria</taxon>
        <taxon>Bacillati</taxon>
        <taxon>Bacillota</taxon>
        <taxon>Bacilli</taxon>
        <taxon>Bacillales</taxon>
        <taxon>Bacillaceae</taxon>
        <taxon>Mesobacillus</taxon>
    </lineage>
</organism>
<sequence length="285" mass="30266">MRKLLYGAAAVMLMTTLAACTEKDTEDTAEETRVAAVEVAEAKEGGLSIDRSVFGRTSPNSSSPVMLQMGGEVDSLEAANGDEVEEDDIIARISTPAGKQTVRAPKDGEIANLNVSEGDMVSNEEPLAIVADLETMKLEFTVTASLRSLFSVDDQLKVTINGKEYEAKVTAISTMPNDTGLYPVKATVENEKGEILPGMVAELSVPEQQVDEAVLVPTAAIVEENDETFVYLVKDEKAVKQPVTILATQSAETAIEGEIKKGDQLVVTGQLTLSDGSAVNVVKGE</sequence>
<dbReference type="PANTHER" id="PTHR30469">
    <property type="entry name" value="MULTIDRUG RESISTANCE PROTEIN MDTA"/>
    <property type="match status" value="1"/>
</dbReference>
<evidence type="ECO:0000313" key="6">
    <source>
        <dbReference type="Proteomes" id="UP000034166"/>
    </source>
</evidence>
<dbReference type="NCBIfam" id="TIGR01730">
    <property type="entry name" value="RND_mfp"/>
    <property type="match status" value="1"/>
</dbReference>
<dbReference type="AlphaFoldDB" id="A0A0M2T0E5"/>
<dbReference type="InterPro" id="IPR000089">
    <property type="entry name" value="Biotin_lipoyl"/>
</dbReference>
<dbReference type="Gene3D" id="2.40.420.20">
    <property type="match status" value="1"/>
</dbReference>
<evidence type="ECO:0000259" key="3">
    <source>
        <dbReference type="Pfam" id="PF00364"/>
    </source>
</evidence>
<dbReference type="Pfam" id="PF25989">
    <property type="entry name" value="YknX_C"/>
    <property type="match status" value="1"/>
</dbReference>
<reference evidence="5 6" key="1">
    <citation type="submission" date="2015-04" db="EMBL/GenBank/DDBJ databases">
        <title>Taxonomic description and genome sequence of Bacillus campisalis sp. nov., a novel member of the genus Bacillus isolated from solar saltern.</title>
        <authorList>
            <person name="Mathan Kumar R."/>
            <person name="Kaur G."/>
            <person name="Kumar A."/>
            <person name="Singh N.K."/>
            <person name="Kaur N."/>
            <person name="Kumar N."/>
            <person name="Mayilraj S."/>
        </authorList>
    </citation>
    <scope>NUCLEOTIDE SEQUENCE [LARGE SCALE GENOMIC DNA]</scope>
    <source>
        <strain evidence="5 6">SA2-6</strain>
    </source>
</reference>
<name>A0A0M2T0E5_9BACI</name>
<evidence type="ECO:0000259" key="4">
    <source>
        <dbReference type="Pfam" id="PF25989"/>
    </source>
</evidence>